<dbReference type="RefSeq" id="WP_163045617.1">
    <property type="nucleotide sequence ID" value="NZ_JAAAMJ010000020.1"/>
</dbReference>
<reference evidence="3 4" key="1">
    <citation type="submission" date="2020-01" db="EMBL/GenBank/DDBJ databases">
        <title>Genomes of bacteria type strains.</title>
        <authorList>
            <person name="Chen J."/>
            <person name="Zhu S."/>
            <person name="Chen J."/>
        </authorList>
    </citation>
    <scope>NUCLEOTIDE SEQUENCE [LARGE SCALE GENOMIC DNA]</scope>
    <source>
        <strain evidence="3 4">KCTC 52919</strain>
    </source>
</reference>
<sequence length="98" mass="10507">MKTLPLLAAGLALAIAAPNPAAAQFASTGDGIFGNFYGTDRNVETQDATRPKPQPRQPLAYQAQPKMKSTVSFETPAPVNGVGPWTPSWKRVNDEIVR</sequence>
<accession>A0A6L9MLQ5</accession>
<keyword evidence="4" id="KW-1185">Reference proteome</keyword>
<evidence type="ECO:0000313" key="3">
    <source>
        <dbReference type="EMBL" id="NDV88767.1"/>
    </source>
</evidence>
<dbReference type="Proteomes" id="UP000476332">
    <property type="component" value="Unassembled WGS sequence"/>
</dbReference>
<proteinExistence type="predicted"/>
<feature type="chain" id="PRO_5027100352" evidence="2">
    <location>
        <begin position="24"/>
        <end position="98"/>
    </location>
</feature>
<gene>
    <name evidence="3" type="ORF">GTW51_18900</name>
</gene>
<evidence type="ECO:0000313" key="4">
    <source>
        <dbReference type="Proteomes" id="UP000476332"/>
    </source>
</evidence>
<organism evidence="3 4">
    <name type="scientific">Aurantimonas aggregata</name>
    <dbReference type="NCBI Taxonomy" id="2047720"/>
    <lineage>
        <taxon>Bacteria</taxon>
        <taxon>Pseudomonadati</taxon>
        <taxon>Pseudomonadota</taxon>
        <taxon>Alphaproteobacteria</taxon>
        <taxon>Hyphomicrobiales</taxon>
        <taxon>Aurantimonadaceae</taxon>
        <taxon>Aurantimonas</taxon>
    </lineage>
</organism>
<feature type="signal peptide" evidence="2">
    <location>
        <begin position="1"/>
        <end position="23"/>
    </location>
</feature>
<protein>
    <submittedName>
        <fullName evidence="3">Uncharacterized protein</fullName>
    </submittedName>
</protein>
<keyword evidence="2" id="KW-0732">Signal</keyword>
<dbReference type="AlphaFoldDB" id="A0A6L9MLQ5"/>
<feature type="region of interest" description="Disordered" evidence="1">
    <location>
        <begin position="44"/>
        <end position="86"/>
    </location>
</feature>
<evidence type="ECO:0000256" key="1">
    <source>
        <dbReference type="SAM" id="MobiDB-lite"/>
    </source>
</evidence>
<dbReference type="EMBL" id="JAAAMJ010000020">
    <property type="protein sequence ID" value="NDV88767.1"/>
    <property type="molecule type" value="Genomic_DNA"/>
</dbReference>
<comment type="caution">
    <text evidence="3">The sequence shown here is derived from an EMBL/GenBank/DDBJ whole genome shotgun (WGS) entry which is preliminary data.</text>
</comment>
<name>A0A6L9MLQ5_9HYPH</name>
<evidence type="ECO:0000256" key="2">
    <source>
        <dbReference type="SAM" id="SignalP"/>
    </source>
</evidence>